<sequence>MGIGHKINEEELIHIFDQFTGEVIHGVLDDEVTEFLHETVREMASGYPVYVSKGDFTNLLTDFISMFNFDDKNGGYNFEFEGIRAQGSTTIVNIDD</sequence>
<dbReference type="Proteomes" id="UP000423756">
    <property type="component" value="Unassembled WGS sequence"/>
</dbReference>
<dbReference type="RefSeq" id="WP_150897842.1">
    <property type="nucleotide sequence ID" value="NZ_AP025468.1"/>
</dbReference>
<evidence type="ECO:0000313" key="1">
    <source>
        <dbReference type="EMBL" id="KAB0476542.1"/>
    </source>
</evidence>
<protein>
    <submittedName>
        <fullName evidence="1">Uncharacterized protein</fullName>
    </submittedName>
</protein>
<name>A0A7V7TH72_9VIBR</name>
<dbReference type="GeneID" id="77344890"/>
<gene>
    <name evidence="1" type="ORF">F7Q91_19060</name>
</gene>
<dbReference type="EMBL" id="VZPX01000047">
    <property type="protein sequence ID" value="KAB0476542.1"/>
    <property type="molecule type" value="Genomic_DNA"/>
</dbReference>
<comment type="caution">
    <text evidence="1">The sequence shown here is derived from an EMBL/GenBank/DDBJ whole genome shotgun (WGS) entry which is preliminary data.</text>
</comment>
<accession>A0A7V7TH72</accession>
<proteinExistence type="predicted"/>
<reference evidence="1 2" key="1">
    <citation type="submission" date="2019-09" db="EMBL/GenBank/DDBJ databases">
        <title>Draft genome sequences of 48 bacterial type strains from the CCUG.</title>
        <authorList>
            <person name="Tunovic T."/>
            <person name="Pineiro-Iglesias B."/>
            <person name="Unosson C."/>
            <person name="Inganas E."/>
            <person name="Ohlen M."/>
            <person name="Cardew S."/>
            <person name="Jensie-Markopoulos S."/>
            <person name="Salva-Serra F."/>
            <person name="Jaen-Luchoro D."/>
            <person name="Karlsson R."/>
            <person name="Svensson-Stadler L."/>
            <person name="Chun J."/>
            <person name="Moore E."/>
        </authorList>
    </citation>
    <scope>NUCLEOTIDE SEQUENCE [LARGE SCALE GENOMIC DNA]</scope>
    <source>
        <strain evidence="1 2">CCUG 48643</strain>
    </source>
</reference>
<evidence type="ECO:0000313" key="2">
    <source>
        <dbReference type="Proteomes" id="UP000423756"/>
    </source>
</evidence>
<organism evidence="1 2">
    <name type="scientific">Vibrio chagasii</name>
    <dbReference type="NCBI Taxonomy" id="170679"/>
    <lineage>
        <taxon>Bacteria</taxon>
        <taxon>Pseudomonadati</taxon>
        <taxon>Pseudomonadota</taxon>
        <taxon>Gammaproteobacteria</taxon>
        <taxon>Vibrionales</taxon>
        <taxon>Vibrionaceae</taxon>
        <taxon>Vibrio</taxon>
    </lineage>
</organism>
<dbReference type="AlphaFoldDB" id="A0A7V7TH72"/>